<dbReference type="Gene3D" id="3.40.1620.10">
    <property type="entry name" value="YefM-like domain"/>
    <property type="match status" value="1"/>
</dbReference>
<dbReference type="OrthoDB" id="557859at2"/>
<evidence type="ECO:0000313" key="3">
    <source>
        <dbReference type="EMBL" id="SHI73800.1"/>
    </source>
</evidence>
<dbReference type="AlphaFoldDB" id="A0A1M6DKV0"/>
<dbReference type="Pfam" id="PF02604">
    <property type="entry name" value="PhdYeFM_antitox"/>
    <property type="match status" value="1"/>
</dbReference>
<evidence type="ECO:0000256" key="2">
    <source>
        <dbReference type="RuleBase" id="RU362080"/>
    </source>
</evidence>
<dbReference type="STRING" id="1123357.SAMN02745244_00953"/>
<dbReference type="NCBIfam" id="TIGR01552">
    <property type="entry name" value="phd_fam"/>
    <property type="match status" value="1"/>
</dbReference>
<sequence>MRTVSATEASRRFSDLLDAVAAGETVTISRGGKMVAEIRPATRRTGRDLRAALQGIAPPEDRFERDIAEAVALLDAEGEDPWGGR</sequence>
<name>A0A1M6DKV0_9ACTN</name>
<dbReference type="InterPro" id="IPR006442">
    <property type="entry name" value="Antitoxin_Phd/YefM"/>
</dbReference>
<dbReference type="Proteomes" id="UP000184512">
    <property type="component" value="Unassembled WGS sequence"/>
</dbReference>
<keyword evidence="4" id="KW-1185">Reference proteome</keyword>
<evidence type="ECO:0000313" key="4">
    <source>
        <dbReference type="Proteomes" id="UP000184512"/>
    </source>
</evidence>
<organism evidence="3 4">
    <name type="scientific">Tessaracoccus bendigoensis DSM 12906</name>
    <dbReference type="NCBI Taxonomy" id="1123357"/>
    <lineage>
        <taxon>Bacteria</taxon>
        <taxon>Bacillati</taxon>
        <taxon>Actinomycetota</taxon>
        <taxon>Actinomycetes</taxon>
        <taxon>Propionibacteriales</taxon>
        <taxon>Propionibacteriaceae</taxon>
        <taxon>Tessaracoccus</taxon>
    </lineage>
</organism>
<dbReference type="InterPro" id="IPR036165">
    <property type="entry name" value="YefM-like_sf"/>
</dbReference>
<gene>
    <name evidence="3" type="ORF">SAMN02745244_00953</name>
</gene>
<dbReference type="SUPFAM" id="SSF143120">
    <property type="entry name" value="YefM-like"/>
    <property type="match status" value="1"/>
</dbReference>
<evidence type="ECO:0000256" key="1">
    <source>
        <dbReference type="ARBA" id="ARBA00009981"/>
    </source>
</evidence>
<comment type="function">
    <text evidence="2">Antitoxin component of a type II toxin-antitoxin (TA) system.</text>
</comment>
<comment type="similarity">
    <text evidence="1 2">Belongs to the phD/YefM antitoxin family.</text>
</comment>
<proteinExistence type="inferred from homology"/>
<reference evidence="3 4" key="1">
    <citation type="submission" date="2016-11" db="EMBL/GenBank/DDBJ databases">
        <authorList>
            <person name="Jaros S."/>
            <person name="Januszkiewicz K."/>
            <person name="Wedrychowicz H."/>
        </authorList>
    </citation>
    <scope>NUCLEOTIDE SEQUENCE [LARGE SCALE GENOMIC DNA]</scope>
    <source>
        <strain evidence="3 4">DSM 12906</strain>
    </source>
</reference>
<protein>
    <recommendedName>
        <fullName evidence="2">Antitoxin</fullName>
    </recommendedName>
</protein>
<dbReference type="RefSeq" id="WP_073186400.1">
    <property type="nucleotide sequence ID" value="NZ_FQZG01000013.1"/>
</dbReference>
<dbReference type="EMBL" id="FQZG01000013">
    <property type="protein sequence ID" value="SHI73800.1"/>
    <property type="molecule type" value="Genomic_DNA"/>
</dbReference>
<accession>A0A1M6DKV0</accession>